<dbReference type="PANTHER" id="PTHR13315:SF4">
    <property type="entry name" value="METALLOPHOSPHOESTERASE, ISOFORM E"/>
    <property type="match status" value="1"/>
</dbReference>
<dbReference type="InterPro" id="IPR033308">
    <property type="entry name" value="PGAP5/Cdc1/Ted1"/>
</dbReference>
<feature type="region of interest" description="Disordered" evidence="5">
    <location>
        <begin position="446"/>
        <end position="482"/>
    </location>
</feature>
<organism evidence="8 9">
    <name type="scientific">Cyclocybe aegerita</name>
    <name type="common">Black poplar mushroom</name>
    <name type="synonym">Agrocybe aegerita</name>
    <dbReference type="NCBI Taxonomy" id="1973307"/>
    <lineage>
        <taxon>Eukaryota</taxon>
        <taxon>Fungi</taxon>
        <taxon>Dikarya</taxon>
        <taxon>Basidiomycota</taxon>
        <taxon>Agaricomycotina</taxon>
        <taxon>Agaricomycetes</taxon>
        <taxon>Agaricomycetidae</taxon>
        <taxon>Agaricales</taxon>
        <taxon>Agaricineae</taxon>
        <taxon>Bolbitiaceae</taxon>
        <taxon>Cyclocybe</taxon>
    </lineage>
</organism>
<dbReference type="Pfam" id="PF00149">
    <property type="entry name" value="Metallophos"/>
    <property type="match status" value="1"/>
</dbReference>
<feature type="transmembrane region" description="Helical" evidence="6">
    <location>
        <begin position="613"/>
        <end position="635"/>
    </location>
</feature>
<feature type="compositionally biased region" description="Low complexity" evidence="5">
    <location>
        <begin position="391"/>
        <end position="410"/>
    </location>
</feature>
<gene>
    <name evidence="8" type="ORF">AAE3_LOCUS1315</name>
</gene>
<dbReference type="SUPFAM" id="SSF56300">
    <property type="entry name" value="Metallo-dependent phosphatases"/>
    <property type="match status" value="1"/>
</dbReference>
<keyword evidence="2 6" id="KW-0812">Transmembrane</keyword>
<evidence type="ECO:0000256" key="2">
    <source>
        <dbReference type="ARBA" id="ARBA00022692"/>
    </source>
</evidence>
<feature type="region of interest" description="Disordered" evidence="5">
    <location>
        <begin position="522"/>
        <end position="544"/>
    </location>
</feature>
<proteinExistence type="predicted"/>
<evidence type="ECO:0000256" key="1">
    <source>
        <dbReference type="ARBA" id="ARBA00004141"/>
    </source>
</evidence>
<evidence type="ECO:0000256" key="6">
    <source>
        <dbReference type="SAM" id="Phobius"/>
    </source>
</evidence>
<comment type="subcellular location">
    <subcellularLocation>
        <location evidence="1">Membrane</location>
        <topology evidence="1">Multi-pass membrane protein</topology>
    </subcellularLocation>
</comment>
<reference evidence="8 9" key="1">
    <citation type="submission" date="2020-01" db="EMBL/GenBank/DDBJ databases">
        <authorList>
            <person name="Gupta K D."/>
        </authorList>
    </citation>
    <scope>NUCLEOTIDE SEQUENCE [LARGE SCALE GENOMIC DNA]</scope>
</reference>
<comment type="caution">
    <text evidence="8">The sequence shown here is derived from an EMBL/GenBank/DDBJ whole genome shotgun (WGS) entry which is preliminary data.</text>
</comment>
<dbReference type="Gene3D" id="3.60.21.10">
    <property type="match status" value="1"/>
</dbReference>
<dbReference type="EMBL" id="CACVBS010000013">
    <property type="protein sequence ID" value="CAA7259044.1"/>
    <property type="molecule type" value="Genomic_DNA"/>
</dbReference>
<evidence type="ECO:0000256" key="3">
    <source>
        <dbReference type="ARBA" id="ARBA00022989"/>
    </source>
</evidence>
<dbReference type="InterPro" id="IPR004843">
    <property type="entry name" value="Calcineurin-like_PHP"/>
</dbReference>
<feature type="compositionally biased region" description="Low complexity" evidence="5">
    <location>
        <begin position="533"/>
        <end position="544"/>
    </location>
</feature>
<keyword evidence="3 6" id="KW-1133">Transmembrane helix</keyword>
<evidence type="ECO:0000256" key="5">
    <source>
        <dbReference type="SAM" id="MobiDB-lite"/>
    </source>
</evidence>
<dbReference type="GO" id="GO:0006506">
    <property type="term" value="P:GPI anchor biosynthetic process"/>
    <property type="evidence" value="ECO:0007669"/>
    <property type="project" value="InterPro"/>
</dbReference>
<protein>
    <recommendedName>
        <fullName evidence="7">Calcineurin-like phosphoesterase domain-containing protein</fullName>
    </recommendedName>
</protein>
<evidence type="ECO:0000256" key="4">
    <source>
        <dbReference type="ARBA" id="ARBA00023136"/>
    </source>
</evidence>
<dbReference type="GO" id="GO:0016787">
    <property type="term" value="F:hydrolase activity"/>
    <property type="evidence" value="ECO:0007669"/>
    <property type="project" value="InterPro"/>
</dbReference>
<dbReference type="AlphaFoldDB" id="A0A8S0VSX8"/>
<dbReference type="InterPro" id="IPR029052">
    <property type="entry name" value="Metallo-depent_PP-like"/>
</dbReference>
<name>A0A8S0VSX8_CYCAE</name>
<sequence length="640" mass="71284">MITMGGELGAFFWSLSGCRWPTVDLGHKKRQRVHHAHVLLIGDPQVQHPALTPKSSWWANPVRRILFELNLRKSWHVTARLRPDEVIFLGDMLANGKSAESFEQYELAAQKFKNIFPMDEGVEVYYVPGNNDVGLGPASADAKPLRSFYVKSFGPLNQHFVIQNHTFVALDAPGLVEEDYMRHSTGITYDDWKPVPDGPVDFVKEMADYGPAHVILLSHIPLSRSEMASCGPLRERGGIRRGAGPGYQTLLGKQTTHFLLNSLEPSVVFSADNRDYCEYTHVIRNHRSPHQDTAKIREITLKSFSMSKHIKRPGFQLLSLVDPARVANPSLPTYSDTLCLLPDQYRIYTSFYAPFLFITLVILFFFNFRGSRVGLALGLGRGLHGLRKTDTSLTPSPRSSGRSSPSGRTTLVQPESAIWTPFSPVHPVSPRASTIPVYLRTPRSQSSSTMHLVASRPGTPGPASPSLPMPFGDRTGEEDEEDDTMFPAQYAVRREDTWSHVSHHHRAPSSDEYEIVHDPEVGSPRSAQTEFISAPDPSASSSMGMGAAATRNRAQRPWSWSYTFVFRGRRRRMTIGLPSWVALHNLLDLFGLAPPSPGSMSVSGLGMRRHKGGATAMTLDLLSVFWPAVVVWIIINWTVL</sequence>
<dbReference type="GO" id="GO:0016020">
    <property type="term" value="C:membrane"/>
    <property type="evidence" value="ECO:0007669"/>
    <property type="project" value="UniProtKB-SubCell"/>
</dbReference>
<feature type="transmembrane region" description="Helical" evidence="6">
    <location>
        <begin position="345"/>
        <end position="366"/>
    </location>
</feature>
<feature type="transmembrane region" description="Helical" evidence="6">
    <location>
        <begin position="575"/>
        <end position="593"/>
    </location>
</feature>
<dbReference type="PANTHER" id="PTHR13315">
    <property type="entry name" value="METALLO PHOSPHOESTERASE RELATED"/>
    <property type="match status" value="1"/>
</dbReference>
<dbReference type="GO" id="GO:0005783">
    <property type="term" value="C:endoplasmic reticulum"/>
    <property type="evidence" value="ECO:0007669"/>
    <property type="project" value="TreeGrafter"/>
</dbReference>
<feature type="region of interest" description="Disordered" evidence="5">
    <location>
        <begin position="386"/>
        <end position="410"/>
    </location>
</feature>
<dbReference type="Proteomes" id="UP000467700">
    <property type="component" value="Unassembled WGS sequence"/>
</dbReference>
<dbReference type="OrthoDB" id="5977743at2759"/>
<feature type="domain" description="Calcineurin-like phosphoesterase" evidence="7">
    <location>
        <begin position="38"/>
        <end position="228"/>
    </location>
</feature>
<keyword evidence="9" id="KW-1185">Reference proteome</keyword>
<accession>A0A8S0VSX8</accession>
<evidence type="ECO:0000313" key="8">
    <source>
        <dbReference type="EMBL" id="CAA7259044.1"/>
    </source>
</evidence>
<evidence type="ECO:0000313" key="9">
    <source>
        <dbReference type="Proteomes" id="UP000467700"/>
    </source>
</evidence>
<keyword evidence="4 6" id="KW-0472">Membrane</keyword>
<feature type="compositionally biased region" description="Pro residues" evidence="5">
    <location>
        <begin position="459"/>
        <end position="468"/>
    </location>
</feature>
<evidence type="ECO:0000259" key="7">
    <source>
        <dbReference type="Pfam" id="PF00149"/>
    </source>
</evidence>